<dbReference type="InterPro" id="IPR002577">
    <property type="entry name" value="HTH_HxlR"/>
</dbReference>
<sequence>MRSYQDPCGVARALDLVGDRWALLVVRELMLGPKRFTDLHRDLPGSSQNVLSQRLRELEEAGVVRRRKLPPPAVVWVYELTAWGLGLEPVLLHLGRWGSRAPITTANRLGVTSLVLALKAMYLPGFEGSLELRMGEEVFFVETSREDIAVGRGPAARPDAVLKGEAGALASVLFQGADPREAVAAGELEIEGDEAAVKRLIGHLASSAT</sequence>
<name>A0ABW4TAG6_9ACTN</name>
<keyword evidence="2" id="KW-0238">DNA-binding</keyword>
<proteinExistence type="predicted"/>
<protein>
    <submittedName>
        <fullName evidence="5">Winged helix-turn-helix transcriptional regulator</fullName>
    </submittedName>
</protein>
<dbReference type="Gene3D" id="1.10.10.10">
    <property type="entry name" value="Winged helix-like DNA-binding domain superfamily/Winged helix DNA-binding domain"/>
    <property type="match status" value="1"/>
</dbReference>
<evidence type="ECO:0000259" key="4">
    <source>
        <dbReference type="PROSITE" id="PS51118"/>
    </source>
</evidence>
<dbReference type="InterPro" id="IPR036390">
    <property type="entry name" value="WH_DNA-bd_sf"/>
</dbReference>
<dbReference type="CDD" id="cd00090">
    <property type="entry name" value="HTH_ARSR"/>
    <property type="match status" value="1"/>
</dbReference>
<feature type="domain" description="HTH hxlR-type" evidence="4">
    <location>
        <begin position="8"/>
        <end position="106"/>
    </location>
</feature>
<dbReference type="PANTHER" id="PTHR33204">
    <property type="entry name" value="TRANSCRIPTIONAL REGULATOR, MARR FAMILY"/>
    <property type="match status" value="1"/>
</dbReference>
<keyword evidence="6" id="KW-1185">Reference proteome</keyword>
<dbReference type="InterPro" id="IPR011991">
    <property type="entry name" value="ArsR-like_HTH"/>
</dbReference>
<dbReference type="Pfam" id="PF01638">
    <property type="entry name" value="HxlR"/>
    <property type="match status" value="1"/>
</dbReference>
<dbReference type="PANTHER" id="PTHR33204:SF18">
    <property type="entry name" value="TRANSCRIPTIONAL REGULATORY PROTEIN"/>
    <property type="match status" value="1"/>
</dbReference>
<dbReference type="InterPro" id="IPR003033">
    <property type="entry name" value="SCP2_sterol-bd_dom"/>
</dbReference>
<dbReference type="EMBL" id="JBHUFV010000061">
    <property type="protein sequence ID" value="MFD1938134.1"/>
    <property type="molecule type" value="Genomic_DNA"/>
</dbReference>
<dbReference type="Proteomes" id="UP001597368">
    <property type="component" value="Unassembled WGS sequence"/>
</dbReference>
<dbReference type="Pfam" id="PF02036">
    <property type="entry name" value="SCP2"/>
    <property type="match status" value="1"/>
</dbReference>
<dbReference type="RefSeq" id="WP_379579928.1">
    <property type="nucleotide sequence ID" value="NZ_JBHUFV010000061.1"/>
</dbReference>
<evidence type="ECO:0000256" key="3">
    <source>
        <dbReference type="ARBA" id="ARBA00023163"/>
    </source>
</evidence>
<evidence type="ECO:0000256" key="2">
    <source>
        <dbReference type="ARBA" id="ARBA00023125"/>
    </source>
</evidence>
<keyword evidence="3" id="KW-0804">Transcription</keyword>
<dbReference type="PROSITE" id="PS51118">
    <property type="entry name" value="HTH_HXLR"/>
    <property type="match status" value="1"/>
</dbReference>
<evidence type="ECO:0000313" key="5">
    <source>
        <dbReference type="EMBL" id="MFD1938134.1"/>
    </source>
</evidence>
<gene>
    <name evidence="5" type="ORF">ACFSKW_42330</name>
</gene>
<reference evidence="6" key="1">
    <citation type="journal article" date="2019" name="Int. J. Syst. Evol. Microbiol.">
        <title>The Global Catalogue of Microorganisms (GCM) 10K type strain sequencing project: providing services to taxonomists for standard genome sequencing and annotation.</title>
        <authorList>
            <consortium name="The Broad Institute Genomics Platform"/>
            <consortium name="The Broad Institute Genome Sequencing Center for Infectious Disease"/>
            <person name="Wu L."/>
            <person name="Ma J."/>
        </authorList>
    </citation>
    <scope>NUCLEOTIDE SEQUENCE [LARGE SCALE GENOMIC DNA]</scope>
    <source>
        <strain evidence="6">ICMP 6774ER</strain>
    </source>
</reference>
<keyword evidence="1" id="KW-0805">Transcription regulation</keyword>
<dbReference type="SUPFAM" id="SSF55718">
    <property type="entry name" value="SCP-like"/>
    <property type="match status" value="1"/>
</dbReference>
<evidence type="ECO:0000256" key="1">
    <source>
        <dbReference type="ARBA" id="ARBA00023015"/>
    </source>
</evidence>
<evidence type="ECO:0000313" key="6">
    <source>
        <dbReference type="Proteomes" id="UP001597368"/>
    </source>
</evidence>
<accession>A0ABW4TAG6</accession>
<comment type="caution">
    <text evidence="5">The sequence shown here is derived from an EMBL/GenBank/DDBJ whole genome shotgun (WGS) entry which is preliminary data.</text>
</comment>
<dbReference type="Gene3D" id="3.30.1050.10">
    <property type="entry name" value="SCP2 sterol-binding domain"/>
    <property type="match status" value="1"/>
</dbReference>
<organism evidence="5 6">
    <name type="scientific">Nonomuraea mangrovi</name>
    <dbReference type="NCBI Taxonomy" id="2316207"/>
    <lineage>
        <taxon>Bacteria</taxon>
        <taxon>Bacillati</taxon>
        <taxon>Actinomycetota</taxon>
        <taxon>Actinomycetes</taxon>
        <taxon>Streptosporangiales</taxon>
        <taxon>Streptosporangiaceae</taxon>
        <taxon>Nonomuraea</taxon>
    </lineage>
</organism>
<dbReference type="InterPro" id="IPR036527">
    <property type="entry name" value="SCP2_sterol-bd_dom_sf"/>
</dbReference>
<dbReference type="SUPFAM" id="SSF46785">
    <property type="entry name" value="Winged helix' DNA-binding domain"/>
    <property type="match status" value="1"/>
</dbReference>
<dbReference type="InterPro" id="IPR036388">
    <property type="entry name" value="WH-like_DNA-bd_sf"/>
</dbReference>